<dbReference type="AlphaFoldDB" id="A0A8J3PT89"/>
<dbReference type="RefSeq" id="WP_203883478.1">
    <property type="nucleotide sequence ID" value="NZ_BAABHH010000005.1"/>
</dbReference>
<protein>
    <submittedName>
        <fullName evidence="1">Uncharacterized protein</fullName>
    </submittedName>
</protein>
<comment type="caution">
    <text evidence="1">The sequence shown here is derived from an EMBL/GenBank/DDBJ whole genome shotgun (WGS) entry which is preliminary data.</text>
</comment>
<keyword evidence="2" id="KW-1185">Reference proteome</keyword>
<sequence>MEEIEDLTLAIALAVVELKKMADHFRDEGESGAVHTVIGQATGMILALGMIGAIDGGKEDALGAARRPDMNYAKLRLAVASMVSGDENSTLGLLDEWDLDKSFHIFKAI</sequence>
<name>A0A8J3PT89_9ACTN</name>
<dbReference type="Proteomes" id="UP000630097">
    <property type="component" value="Unassembled WGS sequence"/>
</dbReference>
<evidence type="ECO:0000313" key="2">
    <source>
        <dbReference type="Proteomes" id="UP000630097"/>
    </source>
</evidence>
<proteinExistence type="predicted"/>
<evidence type="ECO:0000313" key="1">
    <source>
        <dbReference type="EMBL" id="GIG80043.1"/>
    </source>
</evidence>
<organism evidence="1 2">
    <name type="scientific">Planotetraspora kaengkrachanensis</name>
    <dbReference type="NCBI Taxonomy" id="575193"/>
    <lineage>
        <taxon>Bacteria</taxon>
        <taxon>Bacillati</taxon>
        <taxon>Actinomycetota</taxon>
        <taxon>Actinomycetes</taxon>
        <taxon>Streptosporangiales</taxon>
        <taxon>Streptosporangiaceae</taxon>
        <taxon>Planotetraspora</taxon>
    </lineage>
</organism>
<gene>
    <name evidence="1" type="ORF">Pka01_31700</name>
</gene>
<reference evidence="1 2" key="1">
    <citation type="submission" date="2021-01" db="EMBL/GenBank/DDBJ databases">
        <title>Whole genome shotgun sequence of Planotetraspora kaengkrachanensis NBRC 104272.</title>
        <authorList>
            <person name="Komaki H."/>
            <person name="Tamura T."/>
        </authorList>
    </citation>
    <scope>NUCLEOTIDE SEQUENCE [LARGE SCALE GENOMIC DNA]</scope>
    <source>
        <strain evidence="1 2">NBRC 104272</strain>
    </source>
</reference>
<dbReference type="EMBL" id="BONV01000012">
    <property type="protein sequence ID" value="GIG80043.1"/>
    <property type="molecule type" value="Genomic_DNA"/>
</dbReference>
<accession>A0A8J3PT89</accession>